<name>A0A438KDN6_VITVI</name>
<organism evidence="1 2">
    <name type="scientific">Vitis vinifera</name>
    <name type="common">Grape</name>
    <dbReference type="NCBI Taxonomy" id="29760"/>
    <lineage>
        <taxon>Eukaryota</taxon>
        <taxon>Viridiplantae</taxon>
        <taxon>Streptophyta</taxon>
        <taxon>Embryophyta</taxon>
        <taxon>Tracheophyta</taxon>
        <taxon>Spermatophyta</taxon>
        <taxon>Magnoliopsida</taxon>
        <taxon>eudicotyledons</taxon>
        <taxon>Gunneridae</taxon>
        <taxon>Pentapetalae</taxon>
        <taxon>rosids</taxon>
        <taxon>Vitales</taxon>
        <taxon>Vitaceae</taxon>
        <taxon>Viteae</taxon>
        <taxon>Vitis</taxon>
    </lineage>
</organism>
<evidence type="ECO:0000313" key="2">
    <source>
        <dbReference type="Proteomes" id="UP000288805"/>
    </source>
</evidence>
<proteinExistence type="predicted"/>
<gene>
    <name evidence="1" type="ORF">CK203_008555</name>
</gene>
<evidence type="ECO:0000313" key="1">
    <source>
        <dbReference type="EMBL" id="RVX19321.1"/>
    </source>
</evidence>
<reference evidence="1 2" key="1">
    <citation type="journal article" date="2018" name="PLoS Genet.">
        <title>Population sequencing reveals clonal diversity and ancestral inbreeding in the grapevine cultivar Chardonnay.</title>
        <authorList>
            <person name="Roach M.J."/>
            <person name="Johnson D.L."/>
            <person name="Bohlmann J."/>
            <person name="van Vuuren H.J."/>
            <person name="Jones S.J."/>
            <person name="Pretorius I.S."/>
            <person name="Schmidt S.A."/>
            <person name="Borneman A.R."/>
        </authorList>
    </citation>
    <scope>NUCLEOTIDE SEQUENCE [LARGE SCALE GENOMIC DNA]</scope>
    <source>
        <strain evidence="2">cv. Chardonnay</strain>
        <tissue evidence="1">Leaf</tissue>
    </source>
</reference>
<sequence length="195" mass="21986">MERKRENGVLVLKGRLWSGIWKAIRNGLMEFSKREAFKFCGPKQSLARKVKLEICNKRGVSLETNYHQEVWSRGWGVVFERREGYGVGLTKMIGYQKLGRRVRIWVVGVHAFQDILMIGINKDGWCQKLGRRVGIWVVGVPSFQDILTIGVGGGGGFVSQTTTLGFNKDGWVLEAWEEGGDLGSWSPCSSRHLND</sequence>
<comment type="caution">
    <text evidence="1">The sequence shown here is derived from an EMBL/GenBank/DDBJ whole genome shotgun (WGS) entry which is preliminary data.</text>
</comment>
<dbReference type="Proteomes" id="UP000288805">
    <property type="component" value="Unassembled WGS sequence"/>
</dbReference>
<accession>A0A438KDN6</accession>
<protein>
    <submittedName>
        <fullName evidence="1">Uncharacterized protein</fullName>
    </submittedName>
</protein>
<dbReference type="EMBL" id="QGNW01000009">
    <property type="protein sequence ID" value="RVX19321.1"/>
    <property type="molecule type" value="Genomic_DNA"/>
</dbReference>
<dbReference type="AlphaFoldDB" id="A0A438KDN6"/>